<comment type="cofactor">
    <cofactor evidence="10">
        <name>[4Fe-4S] cluster</name>
        <dbReference type="ChEBI" id="CHEBI:49883"/>
    </cofactor>
    <text evidence="10">Binds 1 [4Fe-4S] cluster.</text>
</comment>
<dbReference type="GO" id="GO:0140078">
    <property type="term" value="F:class I DNA-(apurinic or apyrimidinic site) endonuclease activity"/>
    <property type="evidence" value="ECO:0007669"/>
    <property type="project" value="UniProtKB-EC"/>
</dbReference>
<sequence>MKNTQLARVRRARKLARELTRGYPEAHCELDFTTPLELLVATVLSAQCTDVRVNQVTPALFEAYPNALAYANADIEHLQEMIRPTGFFRAKASNLIGLGQLLISDYGGEVPQAIEDLVRLPGVGRKTAHVVRGNAFGYPSITIDTHFGRLARRFGLTDSTDPVKVEHEIAAMLPKKEWTLFGHRIIFHGRRICHSRKPACGICYLAPLCPSYGEGETNPAKAMDMIKAQDDERQHLISLWEQLNPPEPTQPANSPKQ</sequence>
<evidence type="ECO:0000256" key="4">
    <source>
        <dbReference type="ARBA" id="ARBA00022763"/>
    </source>
</evidence>
<dbReference type="EMBL" id="JAVDYF010000001">
    <property type="protein sequence ID" value="MDR7354113.1"/>
    <property type="molecule type" value="Genomic_DNA"/>
</dbReference>
<keyword evidence="2 10" id="KW-0004">4Fe-4S</keyword>
<dbReference type="Gene3D" id="1.10.340.30">
    <property type="entry name" value="Hypothetical protein, domain 2"/>
    <property type="match status" value="1"/>
</dbReference>
<evidence type="ECO:0000259" key="11">
    <source>
        <dbReference type="SMART" id="SM00478"/>
    </source>
</evidence>
<proteinExistence type="inferred from homology"/>
<reference evidence="12 13" key="1">
    <citation type="submission" date="2023-07" db="EMBL/GenBank/DDBJ databases">
        <title>Sequencing the genomes of 1000 actinobacteria strains.</title>
        <authorList>
            <person name="Klenk H.-P."/>
        </authorList>
    </citation>
    <scope>NUCLEOTIDE SEQUENCE [LARGE SCALE GENOMIC DNA]</scope>
    <source>
        <strain evidence="12 13">DSM 44508</strain>
    </source>
</reference>
<feature type="binding site" evidence="10">
    <location>
        <position position="200"/>
    </location>
    <ligand>
        <name>[4Fe-4S] cluster</name>
        <dbReference type="ChEBI" id="CHEBI:49883"/>
    </ligand>
</feature>
<dbReference type="PANTHER" id="PTHR10359:SF18">
    <property type="entry name" value="ENDONUCLEASE III"/>
    <property type="match status" value="1"/>
</dbReference>
<keyword evidence="13" id="KW-1185">Reference proteome</keyword>
<evidence type="ECO:0000256" key="10">
    <source>
        <dbReference type="HAMAP-Rule" id="MF_00942"/>
    </source>
</evidence>
<dbReference type="Pfam" id="PF00730">
    <property type="entry name" value="HhH-GPD"/>
    <property type="match status" value="1"/>
</dbReference>
<keyword evidence="12" id="KW-0255">Endonuclease</keyword>
<keyword evidence="9 10" id="KW-0326">Glycosidase</keyword>
<name>A0ABU2B676_9CORY</name>
<feature type="binding site" evidence="10">
    <location>
        <position position="193"/>
    </location>
    <ligand>
        <name>[4Fe-4S] cluster</name>
        <dbReference type="ChEBI" id="CHEBI:49883"/>
    </ligand>
</feature>
<dbReference type="CDD" id="cd00056">
    <property type="entry name" value="ENDO3c"/>
    <property type="match status" value="1"/>
</dbReference>
<dbReference type="SUPFAM" id="SSF48150">
    <property type="entry name" value="DNA-glycosylase"/>
    <property type="match status" value="1"/>
</dbReference>
<keyword evidence="7 10" id="KW-0411">Iron-sulfur</keyword>
<evidence type="ECO:0000313" key="13">
    <source>
        <dbReference type="Proteomes" id="UP001183619"/>
    </source>
</evidence>
<evidence type="ECO:0000256" key="5">
    <source>
        <dbReference type="ARBA" id="ARBA00022801"/>
    </source>
</evidence>
<dbReference type="RefSeq" id="WP_277104209.1">
    <property type="nucleotide sequence ID" value="NZ_BAAAJS010000038.1"/>
</dbReference>
<dbReference type="SMART" id="SM00525">
    <property type="entry name" value="FES"/>
    <property type="match status" value="1"/>
</dbReference>
<gene>
    <name evidence="10" type="primary">nth</name>
    <name evidence="12" type="ORF">J2S37_000651</name>
</gene>
<keyword evidence="8 10" id="KW-0234">DNA repair</keyword>
<keyword evidence="4 10" id="KW-0227">DNA damage</keyword>
<comment type="catalytic activity">
    <reaction evidence="10">
        <text>2'-deoxyribonucleotide-(2'-deoxyribose 5'-phosphate)-2'-deoxyribonucleotide-DNA = a 3'-end 2'-deoxyribonucleotide-(2,3-dehydro-2,3-deoxyribose 5'-phosphate)-DNA + a 5'-end 5'-phospho-2'-deoxyribonucleoside-DNA + H(+)</text>
        <dbReference type="Rhea" id="RHEA:66592"/>
        <dbReference type="Rhea" id="RHEA-COMP:13180"/>
        <dbReference type="Rhea" id="RHEA-COMP:16897"/>
        <dbReference type="Rhea" id="RHEA-COMP:17067"/>
        <dbReference type="ChEBI" id="CHEBI:15378"/>
        <dbReference type="ChEBI" id="CHEBI:136412"/>
        <dbReference type="ChEBI" id="CHEBI:157695"/>
        <dbReference type="ChEBI" id="CHEBI:167181"/>
        <dbReference type="EC" id="4.2.99.18"/>
    </reaction>
</comment>
<dbReference type="InterPro" id="IPR003651">
    <property type="entry name" value="Endonuclease3_FeS-loop_motif"/>
</dbReference>
<keyword evidence="10" id="KW-0238">DNA-binding</keyword>
<dbReference type="InterPro" id="IPR000445">
    <property type="entry name" value="HhH_motif"/>
</dbReference>
<dbReference type="Proteomes" id="UP001183619">
    <property type="component" value="Unassembled WGS sequence"/>
</dbReference>
<evidence type="ECO:0000256" key="6">
    <source>
        <dbReference type="ARBA" id="ARBA00023004"/>
    </source>
</evidence>
<dbReference type="EC" id="4.2.99.18" evidence="10"/>
<comment type="caution">
    <text evidence="12">The sequence shown here is derived from an EMBL/GenBank/DDBJ whole genome shotgun (WGS) entry which is preliminary data.</text>
</comment>
<keyword evidence="5 10" id="KW-0378">Hydrolase</keyword>
<comment type="similarity">
    <text evidence="1 10">Belongs to the Nth/MutY family.</text>
</comment>
<organism evidence="12 13">
    <name type="scientific">Corynebacterium felinum</name>
    <dbReference type="NCBI Taxonomy" id="131318"/>
    <lineage>
        <taxon>Bacteria</taxon>
        <taxon>Bacillati</taxon>
        <taxon>Actinomycetota</taxon>
        <taxon>Actinomycetes</taxon>
        <taxon>Mycobacteriales</taxon>
        <taxon>Corynebacteriaceae</taxon>
        <taxon>Corynebacterium</taxon>
    </lineage>
</organism>
<evidence type="ECO:0000256" key="7">
    <source>
        <dbReference type="ARBA" id="ARBA00023014"/>
    </source>
</evidence>
<keyword evidence="12" id="KW-0540">Nuclease</keyword>
<evidence type="ECO:0000313" key="12">
    <source>
        <dbReference type="EMBL" id="MDR7354113.1"/>
    </source>
</evidence>
<dbReference type="PANTHER" id="PTHR10359">
    <property type="entry name" value="A/G-SPECIFIC ADENINE GLYCOSYLASE/ENDONUCLEASE III"/>
    <property type="match status" value="1"/>
</dbReference>
<comment type="function">
    <text evidence="10">DNA repair enzyme that has both DNA N-glycosylase activity and AP-lyase activity. The DNA N-glycosylase activity releases various damaged pyrimidines from DNA by cleaving the N-glycosidic bond, leaving an AP (apurinic/apyrimidinic) site. The AP-lyase activity cleaves the phosphodiester bond 3' to the AP site by a beta-elimination, leaving a 3'-terminal unsaturated sugar and a product with a terminal 5'-phosphate.</text>
</comment>
<feature type="domain" description="HhH-GPD" evidence="11">
    <location>
        <begin position="44"/>
        <end position="191"/>
    </location>
</feature>
<evidence type="ECO:0000256" key="2">
    <source>
        <dbReference type="ARBA" id="ARBA00022485"/>
    </source>
</evidence>
<keyword evidence="10 12" id="KW-0456">Lyase</keyword>
<dbReference type="InterPro" id="IPR011257">
    <property type="entry name" value="DNA_glycosylase"/>
</dbReference>
<dbReference type="Pfam" id="PF00633">
    <property type="entry name" value="HHH"/>
    <property type="match status" value="1"/>
</dbReference>
<dbReference type="HAMAP" id="MF_00942">
    <property type="entry name" value="Nth"/>
    <property type="match status" value="1"/>
</dbReference>
<evidence type="ECO:0000256" key="3">
    <source>
        <dbReference type="ARBA" id="ARBA00022723"/>
    </source>
</evidence>
<accession>A0ABU2B676</accession>
<evidence type="ECO:0000256" key="9">
    <source>
        <dbReference type="ARBA" id="ARBA00023295"/>
    </source>
</evidence>
<keyword evidence="6 10" id="KW-0408">Iron</keyword>
<dbReference type="InterPro" id="IPR023170">
    <property type="entry name" value="HhH_base_excis_C"/>
</dbReference>
<feature type="binding site" evidence="10">
    <location>
        <position position="203"/>
    </location>
    <ligand>
        <name>[4Fe-4S] cluster</name>
        <dbReference type="ChEBI" id="CHEBI:49883"/>
    </ligand>
</feature>
<dbReference type="InterPro" id="IPR004035">
    <property type="entry name" value="Endouclease-III_FeS-bd_BS"/>
</dbReference>
<dbReference type="NCBIfam" id="TIGR01083">
    <property type="entry name" value="nth"/>
    <property type="match status" value="1"/>
</dbReference>
<dbReference type="InterPro" id="IPR003265">
    <property type="entry name" value="HhH-GPD_domain"/>
</dbReference>
<protein>
    <recommendedName>
        <fullName evidence="10">Endonuclease III</fullName>
        <ecNumber evidence="10">4.2.99.18</ecNumber>
    </recommendedName>
    <alternativeName>
        <fullName evidence="10">DNA-(apurinic or apyrimidinic site) lyase</fullName>
    </alternativeName>
</protein>
<feature type="binding site" evidence="10">
    <location>
        <position position="209"/>
    </location>
    <ligand>
        <name>[4Fe-4S] cluster</name>
        <dbReference type="ChEBI" id="CHEBI:49883"/>
    </ligand>
</feature>
<keyword evidence="3 10" id="KW-0479">Metal-binding</keyword>
<dbReference type="PROSITE" id="PS00764">
    <property type="entry name" value="ENDONUCLEASE_III_1"/>
    <property type="match status" value="1"/>
</dbReference>
<dbReference type="InterPro" id="IPR005759">
    <property type="entry name" value="Nth"/>
</dbReference>
<dbReference type="Gene3D" id="1.10.1670.10">
    <property type="entry name" value="Helix-hairpin-Helix base-excision DNA repair enzymes (C-terminal)"/>
    <property type="match status" value="1"/>
</dbReference>
<evidence type="ECO:0000256" key="8">
    <source>
        <dbReference type="ARBA" id="ARBA00023204"/>
    </source>
</evidence>
<dbReference type="SMART" id="SM00478">
    <property type="entry name" value="ENDO3c"/>
    <property type="match status" value="1"/>
</dbReference>
<evidence type="ECO:0000256" key="1">
    <source>
        <dbReference type="ARBA" id="ARBA00008343"/>
    </source>
</evidence>